<evidence type="ECO:0000313" key="13">
    <source>
        <dbReference type="EMBL" id="TCO54298.1"/>
    </source>
</evidence>
<sequence>MTARTRLALLYTGLVLVAAAALTTLTYVLMRQSLGRRFQYLRLGVGSPPPQIPDVAEQVRSATLSQLLVQASIALGLVVVLAAVLGWLVAGRVLRPIRVISATARRLSAENLSERVPVNPPADEMAALATTVNGMLDRIQRGIDERDRVLASQRMFTANAAHELRTPLTTIRTAIDVTLDGSPDTAELVAMARDVRTAVDHSRRTLDGLLSLARSQAGPISRHHVDLAALAGRVLAAVSDITAHAELHPAHVRGEPVLLERMTANLIDNAVRYNHPHGRLWVTTGVSGGPFLRVVNTGPRVVESTVDDLLRPFVRGTSTRGGAGLGLAIVRAVVDAHDGEITMCAPATGGLDVTVRFIRPG</sequence>
<feature type="transmembrane region" description="Helical" evidence="10">
    <location>
        <begin position="67"/>
        <end position="90"/>
    </location>
</feature>
<reference evidence="13 14" key="1">
    <citation type="submission" date="2019-03" db="EMBL/GenBank/DDBJ databases">
        <title>Genomic Encyclopedia of Type Strains, Phase IV (KMG-IV): sequencing the most valuable type-strain genomes for metagenomic binning, comparative biology and taxonomic classification.</title>
        <authorList>
            <person name="Goeker M."/>
        </authorList>
    </citation>
    <scope>NUCLEOTIDE SEQUENCE [LARGE SCALE GENOMIC DNA]</scope>
    <source>
        <strain evidence="13 14">DSM 45934</strain>
    </source>
</reference>
<evidence type="ECO:0000256" key="3">
    <source>
        <dbReference type="ARBA" id="ARBA00012438"/>
    </source>
</evidence>
<dbReference type="InterPro" id="IPR003661">
    <property type="entry name" value="HisK_dim/P_dom"/>
</dbReference>
<dbReference type="EC" id="2.7.13.3" evidence="3"/>
<keyword evidence="6 10" id="KW-0812">Transmembrane</keyword>
<dbReference type="InterPro" id="IPR003660">
    <property type="entry name" value="HAMP_dom"/>
</dbReference>
<dbReference type="CDD" id="cd06225">
    <property type="entry name" value="HAMP"/>
    <property type="match status" value="1"/>
</dbReference>
<dbReference type="CDD" id="cd00075">
    <property type="entry name" value="HATPase"/>
    <property type="match status" value="1"/>
</dbReference>
<dbReference type="Proteomes" id="UP000295680">
    <property type="component" value="Unassembled WGS sequence"/>
</dbReference>
<keyword evidence="7 13" id="KW-0418">Kinase</keyword>
<evidence type="ECO:0000313" key="14">
    <source>
        <dbReference type="Proteomes" id="UP000295680"/>
    </source>
</evidence>
<dbReference type="Gene3D" id="1.10.287.130">
    <property type="match status" value="1"/>
</dbReference>
<dbReference type="SUPFAM" id="SSF47384">
    <property type="entry name" value="Homodimeric domain of signal transducing histidine kinase"/>
    <property type="match status" value="1"/>
</dbReference>
<dbReference type="Gene3D" id="3.30.565.10">
    <property type="entry name" value="Histidine kinase-like ATPase, C-terminal domain"/>
    <property type="match status" value="1"/>
</dbReference>
<dbReference type="GO" id="GO:0005886">
    <property type="term" value="C:plasma membrane"/>
    <property type="evidence" value="ECO:0007669"/>
    <property type="project" value="UniProtKB-SubCell"/>
</dbReference>
<dbReference type="PANTHER" id="PTHR45436">
    <property type="entry name" value="SENSOR HISTIDINE KINASE YKOH"/>
    <property type="match status" value="1"/>
</dbReference>
<evidence type="ECO:0000256" key="9">
    <source>
        <dbReference type="ARBA" id="ARBA00023012"/>
    </source>
</evidence>
<dbReference type="SMART" id="SM00387">
    <property type="entry name" value="HATPase_c"/>
    <property type="match status" value="1"/>
</dbReference>
<dbReference type="OrthoDB" id="9786919at2"/>
<evidence type="ECO:0000256" key="8">
    <source>
        <dbReference type="ARBA" id="ARBA00022989"/>
    </source>
</evidence>
<dbReference type="InterPro" id="IPR036890">
    <property type="entry name" value="HATPase_C_sf"/>
</dbReference>
<evidence type="ECO:0000256" key="2">
    <source>
        <dbReference type="ARBA" id="ARBA00004236"/>
    </source>
</evidence>
<evidence type="ECO:0000259" key="11">
    <source>
        <dbReference type="PROSITE" id="PS50109"/>
    </source>
</evidence>
<dbReference type="InterPro" id="IPR005467">
    <property type="entry name" value="His_kinase_dom"/>
</dbReference>
<dbReference type="PANTHER" id="PTHR45436:SF5">
    <property type="entry name" value="SENSOR HISTIDINE KINASE TRCS"/>
    <property type="match status" value="1"/>
</dbReference>
<dbReference type="Pfam" id="PF00512">
    <property type="entry name" value="HisKA"/>
    <property type="match status" value="1"/>
</dbReference>
<dbReference type="CDD" id="cd00082">
    <property type="entry name" value="HisKA"/>
    <property type="match status" value="1"/>
</dbReference>
<dbReference type="AlphaFoldDB" id="A0A4R2JC35"/>
<evidence type="ECO:0000256" key="10">
    <source>
        <dbReference type="SAM" id="Phobius"/>
    </source>
</evidence>
<evidence type="ECO:0000256" key="1">
    <source>
        <dbReference type="ARBA" id="ARBA00000085"/>
    </source>
</evidence>
<keyword evidence="14" id="KW-1185">Reference proteome</keyword>
<feature type="domain" description="HAMP" evidence="12">
    <location>
        <begin position="91"/>
        <end position="144"/>
    </location>
</feature>
<evidence type="ECO:0000256" key="6">
    <source>
        <dbReference type="ARBA" id="ARBA00022692"/>
    </source>
</evidence>
<dbReference type="Pfam" id="PF02518">
    <property type="entry name" value="HATPase_c"/>
    <property type="match status" value="1"/>
</dbReference>
<accession>A0A4R2JC35</accession>
<comment type="catalytic activity">
    <reaction evidence="1">
        <text>ATP + protein L-histidine = ADP + protein N-phospho-L-histidine.</text>
        <dbReference type="EC" id="2.7.13.3"/>
    </reaction>
</comment>
<proteinExistence type="predicted"/>
<dbReference type="PROSITE" id="PS50109">
    <property type="entry name" value="HIS_KIN"/>
    <property type="match status" value="1"/>
</dbReference>
<dbReference type="EMBL" id="SLWS01000009">
    <property type="protein sequence ID" value="TCO54298.1"/>
    <property type="molecule type" value="Genomic_DNA"/>
</dbReference>
<organism evidence="13 14">
    <name type="scientific">Actinocrispum wychmicini</name>
    <dbReference type="NCBI Taxonomy" id="1213861"/>
    <lineage>
        <taxon>Bacteria</taxon>
        <taxon>Bacillati</taxon>
        <taxon>Actinomycetota</taxon>
        <taxon>Actinomycetes</taxon>
        <taxon>Pseudonocardiales</taxon>
        <taxon>Pseudonocardiaceae</taxon>
        <taxon>Actinocrispum</taxon>
    </lineage>
</organism>
<dbReference type="SUPFAM" id="SSF158472">
    <property type="entry name" value="HAMP domain-like"/>
    <property type="match status" value="1"/>
</dbReference>
<keyword evidence="9" id="KW-0902">Two-component regulatory system</keyword>
<keyword evidence="5" id="KW-0808">Transferase</keyword>
<evidence type="ECO:0000259" key="12">
    <source>
        <dbReference type="PROSITE" id="PS50885"/>
    </source>
</evidence>
<dbReference type="Pfam" id="PF00672">
    <property type="entry name" value="HAMP"/>
    <property type="match status" value="1"/>
</dbReference>
<evidence type="ECO:0000256" key="4">
    <source>
        <dbReference type="ARBA" id="ARBA00022553"/>
    </source>
</evidence>
<protein>
    <recommendedName>
        <fullName evidence="3">histidine kinase</fullName>
        <ecNumber evidence="3">2.7.13.3</ecNumber>
    </recommendedName>
</protein>
<keyword evidence="8 10" id="KW-1133">Transmembrane helix</keyword>
<evidence type="ECO:0000256" key="7">
    <source>
        <dbReference type="ARBA" id="ARBA00022777"/>
    </source>
</evidence>
<feature type="transmembrane region" description="Helical" evidence="10">
    <location>
        <begin position="7"/>
        <end position="30"/>
    </location>
</feature>
<feature type="domain" description="Histidine kinase" evidence="11">
    <location>
        <begin position="159"/>
        <end position="361"/>
    </location>
</feature>
<dbReference type="PROSITE" id="PS50885">
    <property type="entry name" value="HAMP"/>
    <property type="match status" value="1"/>
</dbReference>
<keyword evidence="4" id="KW-0597">Phosphoprotein</keyword>
<gene>
    <name evidence="13" type="ORF">EV192_109279</name>
</gene>
<dbReference type="InterPro" id="IPR003594">
    <property type="entry name" value="HATPase_dom"/>
</dbReference>
<dbReference type="SUPFAM" id="SSF55874">
    <property type="entry name" value="ATPase domain of HSP90 chaperone/DNA topoisomerase II/histidine kinase"/>
    <property type="match status" value="1"/>
</dbReference>
<dbReference type="SMART" id="SM00304">
    <property type="entry name" value="HAMP"/>
    <property type="match status" value="1"/>
</dbReference>
<dbReference type="Gene3D" id="6.10.340.10">
    <property type="match status" value="1"/>
</dbReference>
<keyword evidence="10" id="KW-0472">Membrane</keyword>
<dbReference type="RefSeq" id="WP_132123273.1">
    <property type="nucleotide sequence ID" value="NZ_SLWS01000009.1"/>
</dbReference>
<dbReference type="InterPro" id="IPR050428">
    <property type="entry name" value="TCS_sensor_his_kinase"/>
</dbReference>
<dbReference type="SMART" id="SM00388">
    <property type="entry name" value="HisKA"/>
    <property type="match status" value="1"/>
</dbReference>
<dbReference type="InterPro" id="IPR036097">
    <property type="entry name" value="HisK_dim/P_sf"/>
</dbReference>
<name>A0A4R2JC35_9PSEU</name>
<evidence type="ECO:0000256" key="5">
    <source>
        <dbReference type="ARBA" id="ARBA00022679"/>
    </source>
</evidence>
<comment type="caution">
    <text evidence="13">The sequence shown here is derived from an EMBL/GenBank/DDBJ whole genome shotgun (WGS) entry which is preliminary data.</text>
</comment>
<comment type="subcellular location">
    <subcellularLocation>
        <location evidence="2">Cell membrane</location>
    </subcellularLocation>
</comment>
<dbReference type="GO" id="GO:0000155">
    <property type="term" value="F:phosphorelay sensor kinase activity"/>
    <property type="evidence" value="ECO:0007669"/>
    <property type="project" value="InterPro"/>
</dbReference>